<protein>
    <submittedName>
        <fullName evidence="1">Uncharacterized protein</fullName>
    </submittedName>
</protein>
<keyword evidence="2" id="KW-1185">Reference proteome</keyword>
<proteinExistence type="predicted"/>
<organism evidence="1 2">
    <name type="scientific">Cupriavidus pampae</name>
    <dbReference type="NCBI Taxonomy" id="659251"/>
    <lineage>
        <taxon>Bacteria</taxon>
        <taxon>Pseudomonadati</taxon>
        <taxon>Pseudomonadota</taxon>
        <taxon>Betaproteobacteria</taxon>
        <taxon>Burkholderiales</taxon>
        <taxon>Burkholderiaceae</taxon>
        <taxon>Cupriavidus</taxon>
    </lineage>
</organism>
<accession>A0ABM8XTJ1</accession>
<dbReference type="EMBL" id="CAJZAG010000012">
    <property type="protein sequence ID" value="CAG9183661.1"/>
    <property type="molecule type" value="Genomic_DNA"/>
</dbReference>
<dbReference type="Proteomes" id="UP000706525">
    <property type="component" value="Unassembled WGS sequence"/>
</dbReference>
<evidence type="ECO:0000313" key="2">
    <source>
        <dbReference type="Proteomes" id="UP000706525"/>
    </source>
</evidence>
<name>A0ABM8XTJ1_9BURK</name>
<comment type="caution">
    <text evidence="1">The sequence shown here is derived from an EMBL/GenBank/DDBJ whole genome shotgun (WGS) entry which is preliminary data.</text>
</comment>
<dbReference type="RefSeq" id="WP_377744809.1">
    <property type="nucleotide sequence ID" value="NZ_JBHSEJ010000013.1"/>
</dbReference>
<gene>
    <name evidence="1" type="ORF">LMG32289_05383</name>
</gene>
<evidence type="ECO:0000313" key="1">
    <source>
        <dbReference type="EMBL" id="CAG9183661.1"/>
    </source>
</evidence>
<reference evidence="1 2" key="1">
    <citation type="submission" date="2021-08" db="EMBL/GenBank/DDBJ databases">
        <authorList>
            <person name="Peeters C."/>
        </authorList>
    </citation>
    <scope>NUCLEOTIDE SEQUENCE [LARGE SCALE GENOMIC DNA]</scope>
    <source>
        <strain evidence="1 2">LMG 32289</strain>
    </source>
</reference>
<sequence>MLAAVAHVSVPEHACGAALGPVALLAIGLAKLLTQAGGDIGLAVDDARGGIAGSDGQFSRVLVEIAGIEHPIDAMGPDGRLRALFALWAEGRASFPLLAAVLADRGCHWRALKSSLITDPWAVGPQAPTGVC</sequence>